<comment type="caution">
    <text evidence="1">The sequence shown here is derived from an EMBL/GenBank/DDBJ whole genome shotgun (WGS) entry which is preliminary data.</text>
</comment>
<organism evidence="1 2">
    <name type="scientific">Irpex rosettiformis</name>
    <dbReference type="NCBI Taxonomy" id="378272"/>
    <lineage>
        <taxon>Eukaryota</taxon>
        <taxon>Fungi</taxon>
        <taxon>Dikarya</taxon>
        <taxon>Basidiomycota</taxon>
        <taxon>Agaricomycotina</taxon>
        <taxon>Agaricomycetes</taxon>
        <taxon>Polyporales</taxon>
        <taxon>Irpicaceae</taxon>
        <taxon>Irpex</taxon>
    </lineage>
</organism>
<protein>
    <submittedName>
        <fullName evidence="1">Uncharacterized protein</fullName>
    </submittedName>
</protein>
<dbReference type="Proteomes" id="UP001055072">
    <property type="component" value="Unassembled WGS sequence"/>
</dbReference>
<keyword evidence="2" id="KW-1185">Reference proteome</keyword>
<evidence type="ECO:0000313" key="2">
    <source>
        <dbReference type="Proteomes" id="UP001055072"/>
    </source>
</evidence>
<evidence type="ECO:0000313" key="1">
    <source>
        <dbReference type="EMBL" id="KAI0089369.1"/>
    </source>
</evidence>
<reference evidence="1" key="1">
    <citation type="journal article" date="2021" name="Environ. Microbiol.">
        <title>Gene family expansions and transcriptome signatures uncover fungal adaptations to wood decay.</title>
        <authorList>
            <person name="Hage H."/>
            <person name="Miyauchi S."/>
            <person name="Viragh M."/>
            <person name="Drula E."/>
            <person name="Min B."/>
            <person name="Chaduli D."/>
            <person name="Navarro D."/>
            <person name="Favel A."/>
            <person name="Norest M."/>
            <person name="Lesage-Meessen L."/>
            <person name="Balint B."/>
            <person name="Merenyi Z."/>
            <person name="de Eugenio L."/>
            <person name="Morin E."/>
            <person name="Martinez A.T."/>
            <person name="Baldrian P."/>
            <person name="Stursova M."/>
            <person name="Martinez M.J."/>
            <person name="Novotny C."/>
            <person name="Magnuson J.K."/>
            <person name="Spatafora J.W."/>
            <person name="Maurice S."/>
            <person name="Pangilinan J."/>
            <person name="Andreopoulos W."/>
            <person name="LaButti K."/>
            <person name="Hundley H."/>
            <person name="Na H."/>
            <person name="Kuo A."/>
            <person name="Barry K."/>
            <person name="Lipzen A."/>
            <person name="Henrissat B."/>
            <person name="Riley R."/>
            <person name="Ahrendt S."/>
            <person name="Nagy L.G."/>
            <person name="Grigoriev I.V."/>
            <person name="Martin F."/>
            <person name="Rosso M.N."/>
        </authorList>
    </citation>
    <scope>NUCLEOTIDE SEQUENCE</scope>
    <source>
        <strain evidence="1">CBS 384.51</strain>
    </source>
</reference>
<proteinExistence type="predicted"/>
<sequence>MYYTPTSVPMVPSLASLPPTLSLPSIQPYPSLSSILQTPYAPPSPILASSTPGISQHPNTRVRDIHDPQVIPHPVAQSILPTVRCSLDDNDDDSLALKPGNIFVWEEHTKSDSGGGGTRPIPRSSGHLSVPGSLSLDNASHNSDKLCLFSTIESLHAAAPSLSSQDNRSQPPRPWYHLPETAPVYTWQMSRSGGGKSASPMKKVWFQREDGGIPTTANVLLSEVCPLSKLDPAFVSMLETNYEATLQNMVRNLSLRLDCVVWQSVSPPTRKKVVRTLVHVMKLKVLKYDFFKKKTDSASYIHGLDATGVCRVTAPRRATKNSDRRCGGFLKIHRG</sequence>
<name>A0ACB8U5E5_9APHY</name>
<accession>A0ACB8U5E5</accession>
<gene>
    <name evidence="1" type="ORF">BDY19DRAFT_140738</name>
</gene>
<dbReference type="EMBL" id="MU274911">
    <property type="protein sequence ID" value="KAI0089369.1"/>
    <property type="molecule type" value="Genomic_DNA"/>
</dbReference>